<name>A0A1L8H6E8_XENLA</name>
<comment type="subunit">
    <text evidence="13">Homodimer. Interacts with HOOK1. Interacts with HOOK2. Interacts with HOOK3.</text>
</comment>
<evidence type="ECO:0000256" key="4">
    <source>
        <dbReference type="ARBA" id="ARBA00005737"/>
    </source>
</evidence>
<evidence type="ECO:0000256" key="13">
    <source>
        <dbReference type="ARBA" id="ARBA00047162"/>
    </source>
</evidence>
<keyword evidence="7" id="KW-0493">Microtubule</keyword>
<dbReference type="RefSeq" id="XP_041439677.1">
    <property type="nucleotide sequence ID" value="XM_041583743.1"/>
</dbReference>
<accession>A0A1L8H6E8</accession>
<evidence type="ECO:0000256" key="8">
    <source>
        <dbReference type="ARBA" id="ARBA00022846"/>
    </source>
</evidence>
<evidence type="ECO:0000313" key="16">
    <source>
        <dbReference type="RefSeq" id="XP_018104696.1"/>
    </source>
</evidence>
<keyword evidence="10" id="KW-0969">Cilium</keyword>
<dbReference type="OrthoDB" id="6288248at2759"/>
<keyword evidence="12" id="KW-0966">Cell projection</keyword>
<keyword evidence="8" id="KW-0282">Flagellum</keyword>
<evidence type="ECO:0000313" key="15">
    <source>
        <dbReference type="Proteomes" id="UP000186698"/>
    </source>
</evidence>
<reference evidence="16 17" key="1">
    <citation type="submission" date="2022-04" db="UniProtKB">
        <authorList>
            <consortium name="RefSeq"/>
        </authorList>
    </citation>
    <scope>IDENTIFICATION</scope>
    <source>
        <strain evidence="15 16">J_2021</strain>
        <tissue evidence="16 17">Erythrocytes</tissue>
    </source>
</reference>
<evidence type="ECO:0000256" key="2">
    <source>
        <dbReference type="ARBA" id="ARBA00004230"/>
    </source>
</evidence>
<dbReference type="Bgee" id="108709410">
    <property type="expression patterns" value="Expressed in testis and 7 other cell types or tissues"/>
</dbReference>
<evidence type="ECO:0000256" key="14">
    <source>
        <dbReference type="SAM" id="MobiDB-lite"/>
    </source>
</evidence>
<comment type="similarity">
    <text evidence="4">Belongs to the CCDC181 family.</text>
</comment>
<protein>
    <recommendedName>
        <fullName evidence="5">Coiled-coil domain-containing protein 181</fullName>
    </recommendedName>
</protein>
<sequence>MSAKRDETDFDKSPAYDYEDDFEKDLDWLINEDSQANADLKIKQEENGHEISEKEPEAFNANPRYELTGKDEAEAENQTNDSEDEEARRYIAEKIEEANKLLQNQIIYEKRERKLKFKDNLVDLEVPPVEYHENERNDDEDIVDSFSQLHVSNAAWMNEHHDDNGRIDEQKDGKILIEKDGKFELVTLSDIESLSFFPPINNSSSEKDMQKPLLTAQQQSTIGNEGFVGQKGINGYNDVYLPQPPTTPKARPSSAAYFIKSSHRMNSPRRVKSAGLQSRNTTFCLSPEQKEIQKTINERQMKQKKEEEEHKKEEEEQKRKENEIAFKAWILKKKYQLAGERRIQQTKQLEGMSVTEEEEERDPQKAFNLWLKRKHKETLRERKIDDLKKPEERGEGEKAFKRWLKEKRIQKRTEHQAALERSRRLLLDAKRKKQIQTLLYRISDSRSFGYVDNCR</sequence>
<keyword evidence="11" id="KW-0206">Cytoskeleton</keyword>
<feature type="region of interest" description="Disordered" evidence="14">
    <location>
        <begin position="298"/>
        <end position="319"/>
    </location>
</feature>
<evidence type="ECO:0000256" key="3">
    <source>
        <dbReference type="ARBA" id="ARBA00004245"/>
    </source>
</evidence>
<evidence type="ECO:0000256" key="7">
    <source>
        <dbReference type="ARBA" id="ARBA00022701"/>
    </source>
</evidence>
<dbReference type="OMA" id="YRYTDWY"/>
<dbReference type="PANTHER" id="PTHR14320">
    <property type="entry name" value="COILED-COIL DOMAIN-CONTAINING PROTEIN 181"/>
    <property type="match status" value="1"/>
</dbReference>
<evidence type="ECO:0000256" key="5">
    <source>
        <dbReference type="ARBA" id="ARBA00022306"/>
    </source>
</evidence>
<evidence type="ECO:0000256" key="10">
    <source>
        <dbReference type="ARBA" id="ARBA00023069"/>
    </source>
</evidence>
<evidence type="ECO:0000256" key="12">
    <source>
        <dbReference type="ARBA" id="ARBA00023273"/>
    </source>
</evidence>
<dbReference type="CTD" id="108709410"/>
<proteinExistence type="inferred from homology"/>
<organism evidence="17">
    <name type="scientific">Xenopus laevis</name>
    <name type="common">African clawed frog</name>
    <dbReference type="NCBI Taxonomy" id="8355"/>
    <lineage>
        <taxon>Eukaryota</taxon>
        <taxon>Metazoa</taxon>
        <taxon>Chordata</taxon>
        <taxon>Craniata</taxon>
        <taxon>Vertebrata</taxon>
        <taxon>Euteleostomi</taxon>
        <taxon>Amphibia</taxon>
        <taxon>Batrachia</taxon>
        <taxon>Anura</taxon>
        <taxon>Pipoidea</taxon>
        <taxon>Pipidae</taxon>
        <taxon>Xenopodinae</taxon>
        <taxon>Xenopus</taxon>
        <taxon>Xenopus</taxon>
    </lineage>
</organism>
<dbReference type="InterPro" id="IPR026687">
    <property type="entry name" value="CCDC181"/>
</dbReference>
<feature type="region of interest" description="Disordered" evidence="14">
    <location>
        <begin position="44"/>
        <end position="86"/>
    </location>
</feature>
<evidence type="ECO:0000256" key="9">
    <source>
        <dbReference type="ARBA" id="ARBA00023054"/>
    </source>
</evidence>
<comment type="subcellular location">
    <subcellularLocation>
        <location evidence="2">Cell projection</location>
        <location evidence="2">Cilium</location>
        <location evidence="2">Flagellum</location>
    </subcellularLocation>
    <subcellularLocation>
        <location evidence="3">Cytoplasm</location>
        <location evidence="3">Cytoskeleton</location>
    </subcellularLocation>
</comment>
<evidence type="ECO:0000313" key="17">
    <source>
        <dbReference type="RefSeq" id="XP_018104698.1"/>
    </source>
</evidence>
<dbReference type="RefSeq" id="XP_018104696.1">
    <property type="nucleotide sequence ID" value="XM_018249207.2"/>
</dbReference>
<dbReference type="STRING" id="8355.A0A1L8H6E8"/>
<dbReference type="Proteomes" id="UP000186698">
    <property type="component" value="Chromosome 2S"/>
</dbReference>
<feature type="compositionally biased region" description="Basic and acidic residues" evidence="14">
    <location>
        <begin position="44"/>
        <end position="57"/>
    </location>
</feature>
<dbReference type="RefSeq" id="XP_018104699.1">
    <property type="nucleotide sequence ID" value="XM_018249210.2"/>
</dbReference>
<gene>
    <name evidence="16 17 18 19" type="primary">LOC108709410</name>
</gene>
<evidence type="ECO:0000256" key="1">
    <source>
        <dbReference type="ARBA" id="ARBA00002213"/>
    </source>
</evidence>
<evidence type="ECO:0000256" key="11">
    <source>
        <dbReference type="ARBA" id="ARBA00023212"/>
    </source>
</evidence>
<keyword evidence="6" id="KW-0963">Cytoplasm</keyword>
<keyword evidence="15" id="KW-1185">Reference proteome</keyword>
<dbReference type="GeneID" id="108709410"/>
<dbReference type="AlphaFoldDB" id="A0A1L8H6E8"/>
<keyword evidence="9" id="KW-0175">Coiled coil</keyword>
<dbReference type="GO" id="GO:0031514">
    <property type="term" value="C:motile cilium"/>
    <property type="evidence" value="ECO:0007669"/>
    <property type="project" value="UniProtKB-SubCell"/>
</dbReference>
<evidence type="ECO:0000256" key="6">
    <source>
        <dbReference type="ARBA" id="ARBA00022490"/>
    </source>
</evidence>
<evidence type="ECO:0000313" key="19">
    <source>
        <dbReference type="RefSeq" id="XP_041439677.1"/>
    </source>
</evidence>
<evidence type="ECO:0000313" key="18">
    <source>
        <dbReference type="RefSeq" id="XP_018104699.1"/>
    </source>
</evidence>
<dbReference type="PANTHER" id="PTHR14320:SF2">
    <property type="entry name" value="COILED-COIL DOMAIN-CONTAINING PROTEIN 181"/>
    <property type="match status" value="1"/>
</dbReference>
<comment type="function">
    <text evidence="1">Microtubule-binding protein that localizes to the microtubular manchette of elongating spermatids.</text>
</comment>
<dbReference type="GO" id="GO:0005874">
    <property type="term" value="C:microtubule"/>
    <property type="evidence" value="ECO:0007669"/>
    <property type="project" value="UniProtKB-KW"/>
</dbReference>
<dbReference type="GO" id="GO:0008017">
    <property type="term" value="F:microtubule binding"/>
    <property type="evidence" value="ECO:0000318"/>
    <property type="project" value="GO_Central"/>
</dbReference>
<dbReference type="KEGG" id="xla:108709410"/>
<dbReference type="RefSeq" id="XP_018104698.1">
    <property type="nucleotide sequence ID" value="XM_018249209.2"/>
</dbReference>
<dbReference type="PaxDb" id="8355-A0A1L8H6E8"/>